<comment type="caution">
    <text evidence="1">The sequence shown here is derived from an EMBL/GenBank/DDBJ whole genome shotgun (WGS) entry which is preliminary data.</text>
</comment>
<gene>
    <name evidence="1" type="ORF">TrRE_jg777</name>
</gene>
<dbReference type="Proteomes" id="UP001165082">
    <property type="component" value="Unassembled WGS sequence"/>
</dbReference>
<keyword evidence="2" id="KW-1185">Reference proteome</keyword>
<accession>A0A9W7AE58</accession>
<protein>
    <submittedName>
        <fullName evidence="1">Uncharacterized protein</fullName>
    </submittedName>
</protein>
<dbReference type="EMBL" id="BRXZ01004015">
    <property type="protein sequence ID" value="GMH66744.1"/>
    <property type="molecule type" value="Genomic_DNA"/>
</dbReference>
<reference evidence="1" key="1">
    <citation type="submission" date="2022-07" db="EMBL/GenBank/DDBJ databases">
        <title>Genome analysis of Parmales, a sister group of diatoms, reveals the evolutionary specialization of diatoms from phago-mixotrophs to photoautotrophs.</title>
        <authorList>
            <person name="Ban H."/>
            <person name="Sato S."/>
            <person name="Yoshikawa S."/>
            <person name="Kazumasa Y."/>
            <person name="Nakamura Y."/>
            <person name="Ichinomiya M."/>
            <person name="Saitoh K."/>
            <person name="Sato N."/>
            <person name="Blanc-Mathieu R."/>
            <person name="Endo H."/>
            <person name="Kuwata A."/>
            <person name="Ogata H."/>
        </authorList>
    </citation>
    <scope>NUCLEOTIDE SEQUENCE</scope>
</reference>
<dbReference type="AlphaFoldDB" id="A0A9W7AE58"/>
<evidence type="ECO:0000313" key="1">
    <source>
        <dbReference type="EMBL" id="GMH66744.1"/>
    </source>
</evidence>
<name>A0A9W7AE58_9STRA</name>
<evidence type="ECO:0000313" key="2">
    <source>
        <dbReference type="Proteomes" id="UP001165082"/>
    </source>
</evidence>
<sequence>VPSSAHCEVLCYDLPLSSCSSYPHCTWTPFGDASSSLGGHCDPSCPGICGAKSCESTGGRCKWSGASCVDDEASKTCYSLTEASECETGLEGGCFWLEEECGNYKPGDHCEADCEKHEEEGCRGSRGCVWRGGTRGCKRECKGFCTPTTCAPENPGICDWVEGRCKELED</sequence>
<proteinExistence type="predicted"/>
<feature type="non-terminal residue" evidence="1">
    <location>
        <position position="1"/>
    </location>
</feature>
<organism evidence="1 2">
    <name type="scientific">Triparma retinervis</name>
    <dbReference type="NCBI Taxonomy" id="2557542"/>
    <lineage>
        <taxon>Eukaryota</taxon>
        <taxon>Sar</taxon>
        <taxon>Stramenopiles</taxon>
        <taxon>Ochrophyta</taxon>
        <taxon>Bolidophyceae</taxon>
        <taxon>Parmales</taxon>
        <taxon>Triparmaceae</taxon>
        <taxon>Triparma</taxon>
    </lineage>
</organism>